<dbReference type="EMBL" id="JBJJXI010000092">
    <property type="protein sequence ID" value="KAL3394382.1"/>
    <property type="molecule type" value="Genomic_DNA"/>
</dbReference>
<feature type="domain" description="MKRN2 opposite strand protein-like C-terminal" evidence="1">
    <location>
        <begin position="41"/>
        <end position="192"/>
    </location>
</feature>
<evidence type="ECO:0008006" key="5">
    <source>
        <dbReference type="Google" id="ProtNLM"/>
    </source>
</evidence>
<organism evidence="3 4">
    <name type="scientific">Trichogramma kaykai</name>
    <dbReference type="NCBI Taxonomy" id="54128"/>
    <lineage>
        <taxon>Eukaryota</taxon>
        <taxon>Metazoa</taxon>
        <taxon>Ecdysozoa</taxon>
        <taxon>Arthropoda</taxon>
        <taxon>Hexapoda</taxon>
        <taxon>Insecta</taxon>
        <taxon>Pterygota</taxon>
        <taxon>Neoptera</taxon>
        <taxon>Endopterygota</taxon>
        <taxon>Hymenoptera</taxon>
        <taxon>Apocrita</taxon>
        <taxon>Proctotrupomorpha</taxon>
        <taxon>Chalcidoidea</taxon>
        <taxon>Trichogrammatidae</taxon>
        <taxon>Trichogramma</taxon>
    </lineage>
</organism>
<evidence type="ECO:0000313" key="4">
    <source>
        <dbReference type="Proteomes" id="UP001627154"/>
    </source>
</evidence>
<dbReference type="Pfam" id="PF22795">
    <property type="entry name" value="DUF4796_N"/>
    <property type="match status" value="1"/>
</dbReference>
<feature type="domain" description="MKRN2 opposite strand protein-like N-terminal" evidence="2">
    <location>
        <begin position="7"/>
        <end position="32"/>
    </location>
</feature>
<keyword evidence="4" id="KW-1185">Reference proteome</keyword>
<dbReference type="InterPro" id="IPR053921">
    <property type="entry name" value="MKRN2OS-like_C"/>
</dbReference>
<gene>
    <name evidence="3" type="ORF">TKK_011397</name>
</gene>
<evidence type="ECO:0000313" key="3">
    <source>
        <dbReference type="EMBL" id="KAL3394382.1"/>
    </source>
</evidence>
<accession>A0ABD2WNC1</accession>
<dbReference type="InterPro" id="IPR053922">
    <property type="entry name" value="MKRN2OS-like_N"/>
</dbReference>
<dbReference type="InterPro" id="IPR032016">
    <property type="entry name" value="MKRN2OS-like"/>
</dbReference>
<comment type="caution">
    <text evidence="3">The sequence shown here is derived from an EMBL/GenBank/DDBJ whole genome shotgun (WGS) entry which is preliminary data.</text>
</comment>
<dbReference type="PANTHER" id="PTHR33963:SF2">
    <property type="entry name" value="MKRN2 OPPOSITE STRAND PROTEIN"/>
    <property type="match status" value="1"/>
</dbReference>
<protein>
    <recommendedName>
        <fullName evidence="5">MKRN2 opposite strand protein</fullName>
    </recommendedName>
</protein>
<dbReference type="Proteomes" id="UP001627154">
    <property type="component" value="Unassembled WGS sequence"/>
</dbReference>
<dbReference type="AlphaFoldDB" id="A0ABD2WNC1"/>
<reference evidence="3 4" key="1">
    <citation type="journal article" date="2024" name="bioRxiv">
        <title>A reference genome for Trichogramma kaykai: A tiny desert-dwelling parasitoid wasp with competing sex-ratio distorters.</title>
        <authorList>
            <person name="Culotta J."/>
            <person name="Lindsey A.R."/>
        </authorList>
    </citation>
    <scope>NUCLEOTIDE SEQUENCE [LARGE SCALE GENOMIC DNA]</scope>
    <source>
        <strain evidence="3 4">KSX58</strain>
    </source>
</reference>
<proteinExistence type="predicted"/>
<name>A0ABD2WNC1_9HYME</name>
<dbReference type="PANTHER" id="PTHR33963">
    <property type="entry name" value="MKRN2 OPPOSITE STRAND PROTEIN"/>
    <property type="match status" value="1"/>
</dbReference>
<evidence type="ECO:0000259" key="2">
    <source>
        <dbReference type="Pfam" id="PF22795"/>
    </source>
</evidence>
<dbReference type="Pfam" id="PF16044">
    <property type="entry name" value="DUF4796_C"/>
    <property type="match status" value="1"/>
</dbReference>
<evidence type="ECO:0000259" key="1">
    <source>
        <dbReference type="Pfam" id="PF16044"/>
    </source>
</evidence>
<sequence>MCPESQILCFKHCRSTSIFCKIVPNACPLCQETIDNFLIPPFIIPNPLVNAKDCPCSLVIRPSKGDFLNDFQINNDLHIGITNSQGLVVEYDMCGLIVNDIIRWKNCVSIHMIPESWESHWDELLNKMCSDCQWSPNRYNADTFNCFNFVTYFLKNLKFQHTQYMNKEELCQEFVLPKLEMILKYTLLHKNLKNANVYIQN</sequence>